<feature type="chain" id="PRO_5004189745" evidence="1">
    <location>
        <begin position="20"/>
        <end position="185"/>
    </location>
</feature>
<accession>Q1GX26</accession>
<sequence length="185" mass="20491">MRARPILVSICLISMPAQAAEKTTYGWCERREPTDIYRMSGLMQKSPSTSTVDIENAFRASLGTEESVTCWFYYSSPSEGEDYFNRRQYVIATEEKRQFTLTGWTGPYAITGKPAPKPAGAVLTVEAAPVAQPDAEAAARAAIIVQRREVDARVGAAARAAQADAEYQAKLSKFFEELRRRGRAQ</sequence>
<dbReference type="EMBL" id="CP000356">
    <property type="protein sequence ID" value="ABF51796.1"/>
    <property type="molecule type" value="Genomic_DNA"/>
</dbReference>
<protein>
    <submittedName>
        <fullName evidence="2">Uncharacterized protein</fullName>
    </submittedName>
</protein>
<keyword evidence="3" id="KW-1185">Reference proteome</keyword>
<feature type="signal peptide" evidence="1">
    <location>
        <begin position="1"/>
        <end position="19"/>
    </location>
</feature>
<name>Q1GX26_SPHAL</name>
<dbReference type="AlphaFoldDB" id="Q1GX26"/>
<organism evidence="2 3">
    <name type="scientific">Sphingopyxis alaskensis (strain DSM 13593 / LMG 18877 / RB2256)</name>
    <name type="common">Sphingomonas alaskensis</name>
    <dbReference type="NCBI Taxonomy" id="317655"/>
    <lineage>
        <taxon>Bacteria</taxon>
        <taxon>Pseudomonadati</taxon>
        <taxon>Pseudomonadota</taxon>
        <taxon>Alphaproteobacteria</taxon>
        <taxon>Sphingomonadales</taxon>
        <taxon>Sphingomonadaceae</taxon>
        <taxon>Sphingopyxis</taxon>
    </lineage>
</organism>
<evidence type="ECO:0000313" key="2">
    <source>
        <dbReference type="EMBL" id="ABF51796.1"/>
    </source>
</evidence>
<reference evidence="2 3" key="1">
    <citation type="journal article" date="2009" name="Proc. Natl. Acad. Sci. U.S.A.">
        <title>The genomic basis of trophic strategy in marine bacteria.</title>
        <authorList>
            <person name="Lauro F.M."/>
            <person name="McDougald D."/>
            <person name="Thomas T."/>
            <person name="Williams T.J."/>
            <person name="Egan S."/>
            <person name="Rice S."/>
            <person name="DeMaere M.Z."/>
            <person name="Ting L."/>
            <person name="Ertan H."/>
            <person name="Johnson J."/>
            <person name="Ferriera S."/>
            <person name="Lapidus A."/>
            <person name="Anderson I."/>
            <person name="Kyrpides N."/>
            <person name="Munk A.C."/>
            <person name="Detter C."/>
            <person name="Han C.S."/>
            <person name="Brown M.V."/>
            <person name="Robb F.T."/>
            <person name="Kjelleberg S."/>
            <person name="Cavicchioli R."/>
        </authorList>
    </citation>
    <scope>NUCLEOTIDE SEQUENCE [LARGE SCALE GENOMIC DNA]</scope>
    <source>
        <strain evidence="3">DSM 13593 / LMG 18877 / RB2256</strain>
    </source>
</reference>
<proteinExistence type="predicted"/>
<gene>
    <name evidence="2" type="ordered locus">Sala_0070</name>
</gene>
<dbReference type="Proteomes" id="UP000006578">
    <property type="component" value="Chromosome"/>
</dbReference>
<evidence type="ECO:0000313" key="3">
    <source>
        <dbReference type="Proteomes" id="UP000006578"/>
    </source>
</evidence>
<evidence type="ECO:0000256" key="1">
    <source>
        <dbReference type="SAM" id="SignalP"/>
    </source>
</evidence>
<dbReference type="KEGG" id="sal:Sala_0070"/>
<dbReference type="STRING" id="317655.Sala_0070"/>
<keyword evidence="1" id="KW-0732">Signal</keyword>
<dbReference type="HOGENOM" id="CLU_1460387_0_0_5"/>